<reference evidence="2" key="1">
    <citation type="submission" date="2017-09" db="EMBL/GenBank/DDBJ databases">
        <authorList>
            <person name="Varghese N."/>
            <person name="Submissions S."/>
        </authorList>
    </citation>
    <scope>NUCLEOTIDE SEQUENCE [LARGE SCALE GENOMIC DNA]</scope>
    <source>
        <strain evidence="2">MSL47</strain>
    </source>
</reference>
<keyword evidence="2" id="KW-1185">Reference proteome</keyword>
<dbReference type="RefSeq" id="WP_216358739.1">
    <property type="nucleotide sequence ID" value="NZ_OBDZ01000003.1"/>
</dbReference>
<proteinExistence type="predicted"/>
<gene>
    <name evidence="1" type="ORF">SAMN06265827_10330</name>
</gene>
<dbReference type="EMBL" id="OBDZ01000003">
    <property type="protein sequence ID" value="SNY15401.1"/>
    <property type="molecule type" value="Genomic_DNA"/>
</dbReference>
<evidence type="ECO:0000313" key="2">
    <source>
        <dbReference type="Proteomes" id="UP000219573"/>
    </source>
</evidence>
<dbReference type="AlphaFoldDB" id="A0A285FYU7"/>
<dbReference type="Pfam" id="PF14516">
    <property type="entry name" value="AAA_35"/>
    <property type="match status" value="1"/>
</dbReference>
<dbReference type="Gene3D" id="3.40.50.300">
    <property type="entry name" value="P-loop containing nucleotide triphosphate hydrolases"/>
    <property type="match status" value="1"/>
</dbReference>
<protein>
    <submittedName>
        <fullName evidence="1">PD-(D/E)XK nuclease superfamily protein</fullName>
    </submittedName>
</protein>
<dbReference type="Pfam" id="PF13366">
    <property type="entry name" value="PDDEXK_3"/>
    <property type="match status" value="1"/>
</dbReference>
<sequence length="515" mass="61075">MKEFNVTGTCIPDKHYMVDISNKLAQIEKLVEKGRYFTINRPRQYGKTTTIYLLGRRLTKRGYLVISISFEGMSSKVFNSEESFIKSFLREIKRNLKFKKEIDLLKVLDNDEIENIGELSYLLTDLILESNKKIVLMIDEVDKSSNNQLFLDFLGMLRNKFLMAQRGEDYTFHSIILAGVYDVKNLKLKLRPDDEQKYNSPWNIAVEFDVEMSFNSVEIATMLEEYQEDQNIKLNVEEIAQKIYYYTSGHPYLVSKLAKTVDESLKEQNWMEANLIKAIKILLNEQNTNFKSLIKNIENDNDLYQLIYKIIMDGERITYNLDNPIIQLGELYGILKNNNGIVKVHNRIYEQRIYNYMSSKIETNLNKISYNFRENFIRADGYLYFKKILKKFQLFIKEQYSDKDQEFLERNGRLIFLAFIKPIINGKGFDFKEVQTSQEKRLDVVITYLDKKYIVELKIWRGEKYHQEGLIQLVDYLDKQSVEKGYLISFNFNKNKEYKEEMVKKNGKEIFAIWV</sequence>
<dbReference type="Proteomes" id="UP000219573">
    <property type="component" value="Unassembled WGS sequence"/>
</dbReference>
<organism evidence="1 2">
    <name type="scientific">Orenia metallireducens</name>
    <dbReference type="NCBI Taxonomy" id="1413210"/>
    <lineage>
        <taxon>Bacteria</taxon>
        <taxon>Bacillati</taxon>
        <taxon>Bacillota</taxon>
        <taxon>Clostridia</taxon>
        <taxon>Halanaerobiales</taxon>
        <taxon>Halobacteroidaceae</taxon>
        <taxon>Orenia</taxon>
    </lineage>
</organism>
<dbReference type="InterPro" id="IPR026350">
    <property type="entry name" value="GxxExxY"/>
</dbReference>
<dbReference type="SUPFAM" id="SSF52540">
    <property type="entry name" value="P-loop containing nucleoside triphosphate hydrolases"/>
    <property type="match status" value="1"/>
</dbReference>
<dbReference type="InterPro" id="IPR027417">
    <property type="entry name" value="P-loop_NTPase"/>
</dbReference>
<evidence type="ECO:0000313" key="1">
    <source>
        <dbReference type="EMBL" id="SNY15401.1"/>
    </source>
</evidence>
<accession>A0A285FYU7</accession>
<name>A0A285FYU7_9FIRM</name>